<dbReference type="InterPro" id="IPR050261">
    <property type="entry name" value="FrsA_esterase"/>
</dbReference>
<dbReference type="AlphaFoldDB" id="A0A3B0SNU5"/>
<dbReference type="GO" id="GO:0016788">
    <property type="term" value="F:hydrolase activity, acting on ester bonds"/>
    <property type="evidence" value="ECO:0007669"/>
    <property type="project" value="UniProtKB-ARBA"/>
</dbReference>
<dbReference type="Gene3D" id="3.40.50.1820">
    <property type="entry name" value="alpha/beta hydrolase"/>
    <property type="match status" value="1"/>
</dbReference>
<dbReference type="PANTHER" id="PTHR22946:SF9">
    <property type="entry name" value="POLYKETIDE TRANSFERASE AF380"/>
    <property type="match status" value="1"/>
</dbReference>
<proteinExistence type="predicted"/>
<protein>
    <recommendedName>
        <fullName evidence="2">Dienelactone hydrolase domain-containing protein</fullName>
    </recommendedName>
</protein>
<keyword evidence="1" id="KW-0378">Hydrolase</keyword>
<reference evidence="3" key="1">
    <citation type="submission" date="2018-06" db="EMBL/GenBank/DDBJ databases">
        <authorList>
            <person name="Zhirakovskaya E."/>
        </authorList>
    </citation>
    <scope>NUCLEOTIDE SEQUENCE</scope>
</reference>
<gene>
    <name evidence="3" type="ORF">MNBD_ALPHA08-88</name>
</gene>
<evidence type="ECO:0000313" key="3">
    <source>
        <dbReference type="EMBL" id="VAV98113.1"/>
    </source>
</evidence>
<accession>A0A3B0SNU5</accession>
<feature type="domain" description="Dienelactone hydrolase" evidence="2">
    <location>
        <begin position="133"/>
        <end position="288"/>
    </location>
</feature>
<dbReference type="SUPFAM" id="SSF53474">
    <property type="entry name" value="alpha/beta-Hydrolases"/>
    <property type="match status" value="1"/>
</dbReference>
<dbReference type="InterPro" id="IPR002925">
    <property type="entry name" value="Dienelactn_hydro"/>
</dbReference>
<name>A0A3B0SNU5_9ZZZZ</name>
<dbReference type="Pfam" id="PF01738">
    <property type="entry name" value="DLH"/>
    <property type="match status" value="1"/>
</dbReference>
<dbReference type="EMBL" id="UOEC01000151">
    <property type="protein sequence ID" value="VAV98113.1"/>
    <property type="molecule type" value="Genomic_DNA"/>
</dbReference>
<sequence>MIRSLFVTALTTAALVFSGSLATGQETDPQTVIFRGKPAPLTAFQKRRLPPGAKNPPGRELTAVLRIPKSDTPRPAVIMIHTCHDPAYYLPWIKRFNSWGLATLSFSRCQPPDNKPLNANESLEWREGSATAYAALNYLAANPAIDKKAIALIGWSRVGMVPLSVLNPEGEYQFSKVKFAATVAINPFCGFAGGPHQAPVLVLSGGKDDWVDAKQCQKMSVLTAQDKFPVTVKVYPDAWHGFDIEAFGKPHFSEKEINLDGYPAGGGTLGFNQAALEEAIVEVKDFLDKNLSP</sequence>
<evidence type="ECO:0000259" key="2">
    <source>
        <dbReference type="Pfam" id="PF01738"/>
    </source>
</evidence>
<evidence type="ECO:0000256" key="1">
    <source>
        <dbReference type="ARBA" id="ARBA00022801"/>
    </source>
</evidence>
<organism evidence="3">
    <name type="scientific">hydrothermal vent metagenome</name>
    <dbReference type="NCBI Taxonomy" id="652676"/>
    <lineage>
        <taxon>unclassified sequences</taxon>
        <taxon>metagenomes</taxon>
        <taxon>ecological metagenomes</taxon>
    </lineage>
</organism>
<dbReference type="InterPro" id="IPR029058">
    <property type="entry name" value="AB_hydrolase_fold"/>
</dbReference>
<dbReference type="PANTHER" id="PTHR22946">
    <property type="entry name" value="DIENELACTONE HYDROLASE DOMAIN-CONTAINING PROTEIN-RELATED"/>
    <property type="match status" value="1"/>
</dbReference>